<accession>A0A0F9GB41</accession>
<gene>
    <name evidence="1" type="ORF">LCGC14_1848930</name>
</gene>
<dbReference type="EMBL" id="LAZR01018546">
    <property type="protein sequence ID" value="KKL95993.1"/>
    <property type="molecule type" value="Genomic_DNA"/>
</dbReference>
<sequence length="81" mass="9091">MKIDFTIKTQEPEIKGDTVPLELAFEKNSEGDIYIRARHRGTGKAVNLLYLTCAGYVVLARRVPEDAGFQLDHRGCIVVDK</sequence>
<name>A0A0F9GB41_9ZZZZ</name>
<evidence type="ECO:0000313" key="1">
    <source>
        <dbReference type="EMBL" id="KKL95993.1"/>
    </source>
</evidence>
<organism evidence="1">
    <name type="scientific">marine sediment metagenome</name>
    <dbReference type="NCBI Taxonomy" id="412755"/>
    <lineage>
        <taxon>unclassified sequences</taxon>
        <taxon>metagenomes</taxon>
        <taxon>ecological metagenomes</taxon>
    </lineage>
</organism>
<dbReference type="AlphaFoldDB" id="A0A0F9GB41"/>
<reference evidence="1" key="1">
    <citation type="journal article" date="2015" name="Nature">
        <title>Complex archaea that bridge the gap between prokaryotes and eukaryotes.</title>
        <authorList>
            <person name="Spang A."/>
            <person name="Saw J.H."/>
            <person name="Jorgensen S.L."/>
            <person name="Zaremba-Niedzwiedzka K."/>
            <person name="Martijn J."/>
            <person name="Lind A.E."/>
            <person name="van Eijk R."/>
            <person name="Schleper C."/>
            <person name="Guy L."/>
            <person name="Ettema T.J."/>
        </authorList>
    </citation>
    <scope>NUCLEOTIDE SEQUENCE</scope>
</reference>
<comment type="caution">
    <text evidence="1">The sequence shown here is derived from an EMBL/GenBank/DDBJ whole genome shotgun (WGS) entry which is preliminary data.</text>
</comment>
<protein>
    <submittedName>
        <fullName evidence="1">Uncharacterized protein</fullName>
    </submittedName>
</protein>
<proteinExistence type="predicted"/>